<feature type="domain" description="DUF7059" evidence="6">
    <location>
        <begin position="24"/>
        <end position="107"/>
    </location>
</feature>
<comment type="similarity">
    <text evidence="1">Belongs to the eukaryotic/archaeal PrmC-related family.</text>
</comment>
<dbReference type="Pfam" id="PF25004">
    <property type="entry name" value="DUF7782"/>
    <property type="match status" value="1"/>
</dbReference>
<dbReference type="Gene3D" id="3.40.50.150">
    <property type="entry name" value="Vaccinia Virus protein VP39"/>
    <property type="match status" value="1"/>
</dbReference>
<dbReference type="InterPro" id="IPR052190">
    <property type="entry name" value="Euk-Arch_PrmC-MTase"/>
</dbReference>
<evidence type="ECO:0000259" key="7">
    <source>
        <dbReference type="Pfam" id="PF25004"/>
    </source>
</evidence>
<dbReference type="GO" id="GO:0008276">
    <property type="term" value="F:protein methyltransferase activity"/>
    <property type="evidence" value="ECO:0007669"/>
    <property type="project" value="TreeGrafter"/>
</dbReference>
<dbReference type="EMBL" id="BONG01000100">
    <property type="protein sequence ID" value="GIF94506.1"/>
    <property type="molecule type" value="Genomic_DNA"/>
</dbReference>
<evidence type="ECO:0000313" key="9">
    <source>
        <dbReference type="Proteomes" id="UP000619293"/>
    </source>
</evidence>
<dbReference type="SUPFAM" id="SSF53335">
    <property type="entry name" value="S-adenosyl-L-methionine-dependent methyltransferases"/>
    <property type="match status" value="1"/>
</dbReference>
<proteinExistence type="inferred from homology"/>
<dbReference type="GO" id="GO:0003676">
    <property type="term" value="F:nucleic acid binding"/>
    <property type="evidence" value="ECO:0007669"/>
    <property type="project" value="InterPro"/>
</dbReference>
<dbReference type="InterPro" id="IPR002052">
    <property type="entry name" value="DNA_methylase_N6_adenine_CS"/>
</dbReference>
<dbReference type="GO" id="GO:0032259">
    <property type="term" value="P:methylation"/>
    <property type="evidence" value="ECO:0007669"/>
    <property type="project" value="UniProtKB-KW"/>
</dbReference>
<dbReference type="PROSITE" id="PS00092">
    <property type="entry name" value="N6_MTASE"/>
    <property type="match status" value="1"/>
</dbReference>
<dbReference type="GO" id="GO:0008757">
    <property type="term" value="F:S-adenosylmethionine-dependent methyltransferase activity"/>
    <property type="evidence" value="ECO:0007669"/>
    <property type="project" value="TreeGrafter"/>
</dbReference>
<dbReference type="PANTHER" id="PTHR45875">
    <property type="entry name" value="METHYLTRANSFERASE N6AMT1"/>
    <property type="match status" value="1"/>
</dbReference>
<dbReference type="CDD" id="cd02440">
    <property type="entry name" value="AdoMet_MTases"/>
    <property type="match status" value="1"/>
</dbReference>
<name>A0A8J3K0K2_9ACTN</name>
<protein>
    <submittedName>
        <fullName evidence="8">SAM-dependent methyltransferase</fullName>
    </submittedName>
</protein>
<sequence>MHDVVVQTLLETADIDHLRAALTRAGFTASGIAARLGPQAAADAGRSDFRAALRITDSGDPLDTMIRLFICGQTEPESAVAAALAPLPVATARAAGLLVQGEGGLAAGVDLEPYGDWWVLSDLPAQPGRQLPADHVLGVGGASTTLAGATVRTPVGTALDLGTGCGVQALHLSTHARAVTATDLSPRALRFAATTAALNGLSWELLQGDMLAPVADRRFDLVVSNPPFVVGPGLATHVYRDSGRAGDGVCAELAGAAPTLLAEGGTLQFLANWVHVKGEDWEDRVAGWFAGTGMDLWAIQREVSDPLDYVRLWLADASEKHDAQRAAQWLDWFAAHGVEAIGFGLVTARNSGKTDPSVVCEDLRQQVQAPLGDRVAEWFTRRDWLDAHDREQLLAARYRRVDGLQLRQEATMGEDGWMVDRQLLAMPEGLRWVEEIDPLILALVSGSNGDLALRDQIALLATAHEAPTEALSEALLPVIDHLVERGLLLPTPL</sequence>
<dbReference type="GO" id="GO:0008170">
    <property type="term" value="F:N-methyltransferase activity"/>
    <property type="evidence" value="ECO:0007669"/>
    <property type="project" value="UniProtKB-ARBA"/>
</dbReference>
<keyword evidence="3" id="KW-0808">Transferase</keyword>
<reference evidence="8 9" key="1">
    <citation type="submission" date="2021-01" db="EMBL/GenBank/DDBJ databases">
        <title>Whole genome shotgun sequence of Catellatospora chokoriensis NBRC 107358.</title>
        <authorList>
            <person name="Komaki H."/>
            <person name="Tamura T."/>
        </authorList>
    </citation>
    <scope>NUCLEOTIDE SEQUENCE [LARGE SCALE GENOMIC DNA]</scope>
    <source>
        <strain evidence="8 9">NBRC 107358</strain>
    </source>
</reference>
<evidence type="ECO:0000259" key="6">
    <source>
        <dbReference type="Pfam" id="PF23186"/>
    </source>
</evidence>
<comment type="caution">
    <text evidence="8">The sequence shown here is derived from an EMBL/GenBank/DDBJ whole genome shotgun (WGS) entry which is preliminary data.</text>
</comment>
<accession>A0A8J3K0K2</accession>
<dbReference type="InterPro" id="IPR007848">
    <property type="entry name" value="Small_mtfrase_dom"/>
</dbReference>
<feature type="domain" description="DUF7782" evidence="7">
    <location>
        <begin position="376"/>
        <end position="490"/>
    </location>
</feature>
<dbReference type="PANTHER" id="PTHR45875:SF1">
    <property type="entry name" value="METHYLTRANSFERASE N6AMT1"/>
    <property type="match status" value="1"/>
</dbReference>
<dbReference type="Pfam" id="PF23186">
    <property type="entry name" value="DUF7059"/>
    <property type="match status" value="1"/>
</dbReference>
<dbReference type="Pfam" id="PF05175">
    <property type="entry name" value="MTS"/>
    <property type="match status" value="1"/>
</dbReference>
<dbReference type="InterPro" id="IPR056684">
    <property type="entry name" value="DUF7782"/>
</dbReference>
<gene>
    <name evidence="8" type="ORF">Cch02nite_79500</name>
</gene>
<feature type="domain" description="Methyltransferase small" evidence="5">
    <location>
        <begin position="153"/>
        <end position="272"/>
    </location>
</feature>
<evidence type="ECO:0000256" key="1">
    <source>
        <dbReference type="ARBA" id="ARBA00006149"/>
    </source>
</evidence>
<dbReference type="Proteomes" id="UP000619293">
    <property type="component" value="Unassembled WGS sequence"/>
</dbReference>
<organism evidence="8 9">
    <name type="scientific">Catellatospora chokoriensis</name>
    <dbReference type="NCBI Taxonomy" id="310353"/>
    <lineage>
        <taxon>Bacteria</taxon>
        <taxon>Bacillati</taxon>
        <taxon>Actinomycetota</taxon>
        <taxon>Actinomycetes</taxon>
        <taxon>Micromonosporales</taxon>
        <taxon>Micromonosporaceae</taxon>
        <taxon>Catellatospora</taxon>
    </lineage>
</organism>
<dbReference type="AlphaFoldDB" id="A0A8J3K0K2"/>
<evidence type="ECO:0000256" key="2">
    <source>
        <dbReference type="ARBA" id="ARBA00022603"/>
    </source>
</evidence>
<keyword evidence="2 8" id="KW-0489">Methyltransferase</keyword>
<evidence type="ECO:0000259" key="5">
    <source>
        <dbReference type="Pfam" id="PF05175"/>
    </source>
</evidence>
<keyword evidence="4" id="KW-0949">S-adenosyl-L-methionine</keyword>
<evidence type="ECO:0000256" key="4">
    <source>
        <dbReference type="ARBA" id="ARBA00022691"/>
    </source>
</evidence>
<evidence type="ECO:0000313" key="8">
    <source>
        <dbReference type="EMBL" id="GIF94506.1"/>
    </source>
</evidence>
<dbReference type="GO" id="GO:0035657">
    <property type="term" value="C:eRF1 methyltransferase complex"/>
    <property type="evidence" value="ECO:0007669"/>
    <property type="project" value="TreeGrafter"/>
</dbReference>
<evidence type="ECO:0000256" key="3">
    <source>
        <dbReference type="ARBA" id="ARBA00022679"/>
    </source>
</evidence>
<dbReference type="InterPro" id="IPR029063">
    <property type="entry name" value="SAM-dependent_MTases_sf"/>
</dbReference>
<keyword evidence="9" id="KW-1185">Reference proteome</keyword>
<dbReference type="InterPro" id="IPR055487">
    <property type="entry name" value="DUF7059"/>
</dbReference>